<accession>B6JV21</accession>
<dbReference type="GO" id="GO:0000785">
    <property type="term" value="C:chromatin"/>
    <property type="evidence" value="ECO:0007669"/>
    <property type="project" value="EnsemblFungi"/>
</dbReference>
<evidence type="ECO:0000259" key="2">
    <source>
        <dbReference type="PROSITE" id="PS51471"/>
    </source>
</evidence>
<dbReference type="JaponicusDB" id="SJAG_00221">
    <property type="gene designation" value="ofd2"/>
</dbReference>
<proteinExistence type="predicted"/>
<dbReference type="RefSeq" id="XP_002171515.1">
    <property type="nucleotide sequence ID" value="XM_002171479.2"/>
</dbReference>
<dbReference type="HOGENOM" id="CLU_1107658_0_0_1"/>
<feature type="domain" description="Fe2OG dioxygenase" evidence="2">
    <location>
        <begin position="144"/>
        <end position="245"/>
    </location>
</feature>
<dbReference type="GO" id="GO:0005634">
    <property type="term" value="C:nucleus"/>
    <property type="evidence" value="ECO:0007669"/>
    <property type="project" value="EnsemblFungi"/>
</dbReference>
<dbReference type="AlphaFoldDB" id="B6JV21"/>
<dbReference type="PROSITE" id="PS51471">
    <property type="entry name" value="FE2OG_OXY"/>
    <property type="match status" value="1"/>
</dbReference>
<dbReference type="Pfam" id="PF13532">
    <property type="entry name" value="2OG-FeII_Oxy_2"/>
    <property type="match status" value="1"/>
</dbReference>
<evidence type="ECO:0000313" key="3">
    <source>
        <dbReference type="EMBL" id="EEB05222.1"/>
    </source>
</evidence>
<dbReference type="EMBL" id="KE651166">
    <property type="protein sequence ID" value="EEB05222.1"/>
    <property type="molecule type" value="Genomic_DNA"/>
</dbReference>
<reference evidence="3 5" key="1">
    <citation type="journal article" date="2011" name="Science">
        <title>Comparative functional genomics of the fission yeasts.</title>
        <authorList>
            <person name="Rhind N."/>
            <person name="Chen Z."/>
            <person name="Yassour M."/>
            <person name="Thompson D.A."/>
            <person name="Haas B.J."/>
            <person name="Habib N."/>
            <person name="Wapinski I."/>
            <person name="Roy S."/>
            <person name="Lin M.F."/>
            <person name="Heiman D.I."/>
            <person name="Young S.K."/>
            <person name="Furuya K."/>
            <person name="Guo Y."/>
            <person name="Pidoux A."/>
            <person name="Chen H.M."/>
            <person name="Robbertse B."/>
            <person name="Goldberg J.M."/>
            <person name="Aoki K."/>
            <person name="Bayne E.H."/>
            <person name="Berlin A.M."/>
            <person name="Desjardins C.A."/>
            <person name="Dobbs E."/>
            <person name="Dukaj L."/>
            <person name="Fan L."/>
            <person name="FitzGerald M.G."/>
            <person name="French C."/>
            <person name="Gujja S."/>
            <person name="Hansen K."/>
            <person name="Keifenheim D."/>
            <person name="Levin J.Z."/>
            <person name="Mosher R.A."/>
            <person name="Mueller C.A."/>
            <person name="Pfiffner J."/>
            <person name="Priest M."/>
            <person name="Russ C."/>
            <person name="Smialowska A."/>
            <person name="Swoboda P."/>
            <person name="Sykes S.M."/>
            <person name="Vaughn M."/>
            <person name="Vengrova S."/>
            <person name="Yoder R."/>
            <person name="Zeng Q."/>
            <person name="Allshire R."/>
            <person name="Baulcombe D."/>
            <person name="Birren B.W."/>
            <person name="Brown W."/>
            <person name="Ekwall K."/>
            <person name="Kellis M."/>
            <person name="Leatherwood J."/>
            <person name="Levin H."/>
            <person name="Margalit H."/>
            <person name="Martienssen R."/>
            <person name="Nieduszynski C.A."/>
            <person name="Spatafora J.W."/>
            <person name="Friedman N."/>
            <person name="Dalgaard J.Z."/>
            <person name="Baumann P."/>
            <person name="Niki H."/>
            <person name="Regev A."/>
            <person name="Nusbaum C."/>
        </authorList>
    </citation>
    <scope>NUCLEOTIDE SEQUENCE [LARGE SCALE GENOMIC DNA]</scope>
    <source>
        <strain evidence="5">yFS275 / FY16936</strain>
    </source>
</reference>
<evidence type="ECO:0000313" key="4">
    <source>
        <dbReference type="JaponicusDB" id="SJAG_00221"/>
    </source>
</evidence>
<dbReference type="PANTHER" id="PTHR21052:SF0">
    <property type="entry name" value="ALPHA-KETOGLUTARATE-DEPENDENT DIOXYGENASE ALKB HOMOLOG 7, MITOCHONDRIAL"/>
    <property type="match status" value="1"/>
</dbReference>
<dbReference type="OMA" id="WLHEIPF"/>
<dbReference type="GO" id="GO:0016706">
    <property type="term" value="F:2-oxoglutarate-dependent dioxygenase activity"/>
    <property type="evidence" value="ECO:0000318"/>
    <property type="project" value="GO_Central"/>
</dbReference>
<dbReference type="GO" id="GO:0005759">
    <property type="term" value="C:mitochondrial matrix"/>
    <property type="evidence" value="ECO:0000318"/>
    <property type="project" value="GO_Central"/>
</dbReference>
<organism evidence="3 5">
    <name type="scientific">Schizosaccharomyces japonicus (strain yFS275 / FY16936)</name>
    <name type="common">Fission yeast</name>
    <dbReference type="NCBI Taxonomy" id="402676"/>
    <lineage>
        <taxon>Eukaryota</taxon>
        <taxon>Fungi</taxon>
        <taxon>Dikarya</taxon>
        <taxon>Ascomycota</taxon>
        <taxon>Taphrinomycotina</taxon>
        <taxon>Schizosaccharomycetes</taxon>
        <taxon>Schizosaccharomycetales</taxon>
        <taxon>Schizosaccharomycetaceae</taxon>
        <taxon>Schizosaccharomyces</taxon>
    </lineage>
</organism>
<dbReference type="InterPro" id="IPR032870">
    <property type="entry name" value="ALKBH7-like"/>
</dbReference>
<dbReference type="GeneID" id="7047808"/>
<name>B6JV21_SCHJY</name>
<dbReference type="InterPro" id="IPR027450">
    <property type="entry name" value="AlkB-like"/>
</dbReference>
<dbReference type="PANTHER" id="PTHR21052">
    <property type="entry name" value="SPERMATOGENESIS ASSOCIATED 11-RELATED"/>
    <property type="match status" value="1"/>
</dbReference>
<dbReference type="GO" id="GO:0071456">
    <property type="term" value="P:cellular response to hypoxia"/>
    <property type="evidence" value="ECO:0007669"/>
    <property type="project" value="EnsemblFungi"/>
</dbReference>
<dbReference type="SUPFAM" id="SSF51197">
    <property type="entry name" value="Clavaminate synthase-like"/>
    <property type="match status" value="1"/>
</dbReference>
<keyword evidence="5" id="KW-1185">Reference proteome</keyword>
<dbReference type="GO" id="GO:0042393">
    <property type="term" value="F:histone binding"/>
    <property type="evidence" value="ECO:0007669"/>
    <property type="project" value="EnsemblFungi"/>
</dbReference>
<dbReference type="Gene3D" id="2.60.120.590">
    <property type="entry name" value="Alpha-ketoglutarate-dependent dioxygenase AlkB-like"/>
    <property type="match status" value="1"/>
</dbReference>
<dbReference type="STRING" id="402676.B6JV21"/>
<dbReference type="eggNOG" id="KOG4176">
    <property type="taxonomic scope" value="Eukaryota"/>
</dbReference>
<dbReference type="InterPro" id="IPR037151">
    <property type="entry name" value="AlkB-like_sf"/>
</dbReference>
<dbReference type="OrthoDB" id="412814at2759"/>
<feature type="region of interest" description="Disordered" evidence="1">
    <location>
        <begin position="1"/>
        <end position="28"/>
    </location>
</feature>
<protein>
    <submittedName>
        <fullName evidence="3">2 OG-Fe(II) oxygenase superfamily protein Ofd2</fullName>
    </submittedName>
</protein>
<dbReference type="VEuPathDB" id="FungiDB:SJAG_00221"/>
<evidence type="ECO:0000256" key="1">
    <source>
        <dbReference type="SAM" id="MobiDB-lite"/>
    </source>
</evidence>
<dbReference type="InterPro" id="IPR005123">
    <property type="entry name" value="Oxoglu/Fe-dep_dioxygenase_dom"/>
</dbReference>
<dbReference type="Proteomes" id="UP000001744">
    <property type="component" value="Unassembled WGS sequence"/>
</dbReference>
<dbReference type="GO" id="GO:0006974">
    <property type="term" value="P:DNA damage response"/>
    <property type="evidence" value="ECO:0007669"/>
    <property type="project" value="InterPro"/>
</dbReference>
<sequence length="251" mass="28407">MESEKSQDWESLFGSDDDTFVNEYGSRDEYEEDLVSSFFTDSSDDDLESFDSVLTSVDQQSSQNDTKKGWTQISPSEIPGLTYIPNVLPPSVQDELIQCLPDGILDRSTGRQAHLYRPFAPVLQNLMQNFIPSAFKKQVWEGKDAEAIIMQVYNPGDGIIPHVDLPMFDDGIVIFSLLSDITMEFTQPSSKRKASVLLEKGSLTIMEGEARYQWLHGIPFRTGDWTNGTWIPRAQRCSITMRRIGLNKMFG</sequence>
<gene>
    <name evidence="4" type="primary">ofd2</name>
    <name evidence="3" type="ORF">SJAG_00221</name>
</gene>
<dbReference type="GO" id="GO:0008198">
    <property type="term" value="F:ferrous iron binding"/>
    <property type="evidence" value="ECO:0007669"/>
    <property type="project" value="EnsemblFungi"/>
</dbReference>
<dbReference type="GO" id="GO:0006631">
    <property type="term" value="P:fatty acid metabolic process"/>
    <property type="evidence" value="ECO:0000318"/>
    <property type="project" value="GO_Central"/>
</dbReference>
<evidence type="ECO:0000313" key="5">
    <source>
        <dbReference type="Proteomes" id="UP000001744"/>
    </source>
</evidence>